<dbReference type="EMBL" id="JBHFEH010000003">
    <property type="protein sequence ID" value="KAL2058159.1"/>
    <property type="molecule type" value="Genomic_DNA"/>
</dbReference>
<organism evidence="2 3">
    <name type="scientific">Lepraria finkii</name>
    <dbReference type="NCBI Taxonomy" id="1340010"/>
    <lineage>
        <taxon>Eukaryota</taxon>
        <taxon>Fungi</taxon>
        <taxon>Dikarya</taxon>
        <taxon>Ascomycota</taxon>
        <taxon>Pezizomycotina</taxon>
        <taxon>Lecanoromycetes</taxon>
        <taxon>OSLEUM clade</taxon>
        <taxon>Lecanoromycetidae</taxon>
        <taxon>Lecanorales</taxon>
        <taxon>Lecanorineae</taxon>
        <taxon>Stereocaulaceae</taxon>
        <taxon>Lepraria</taxon>
    </lineage>
</organism>
<name>A0ABR4BN20_9LECA</name>
<reference evidence="2 3" key="1">
    <citation type="submission" date="2024-09" db="EMBL/GenBank/DDBJ databases">
        <title>Rethinking Asexuality: The Enigmatic Case of Functional Sexual Genes in Lepraria (Stereocaulaceae).</title>
        <authorList>
            <person name="Doellman M."/>
            <person name="Sun Y."/>
            <person name="Barcenas-Pena A."/>
            <person name="Lumbsch H.T."/>
            <person name="Grewe F."/>
        </authorList>
    </citation>
    <scope>NUCLEOTIDE SEQUENCE [LARGE SCALE GENOMIC DNA]</scope>
    <source>
        <strain evidence="2 3">Grewe 0041</strain>
    </source>
</reference>
<accession>A0ABR4BN20</accession>
<feature type="compositionally biased region" description="Pro residues" evidence="1">
    <location>
        <begin position="194"/>
        <end position="204"/>
    </location>
</feature>
<feature type="region of interest" description="Disordered" evidence="1">
    <location>
        <begin position="173"/>
        <end position="226"/>
    </location>
</feature>
<evidence type="ECO:0000313" key="3">
    <source>
        <dbReference type="Proteomes" id="UP001590951"/>
    </source>
</evidence>
<dbReference type="Proteomes" id="UP001590951">
    <property type="component" value="Unassembled WGS sequence"/>
</dbReference>
<comment type="caution">
    <text evidence="2">The sequence shown here is derived from an EMBL/GenBank/DDBJ whole genome shotgun (WGS) entry which is preliminary data.</text>
</comment>
<sequence length="226" mass="22837">MVPLPTKVDPKPQTTAASPSPSFPSLLLETSTTQASVHGPEAPTDPKGPPTGDPRYLSTQDALMDRSANGPATTQDPNAAAIKSLTSTARAMLSAPIKPSAGAQLVDPLITVADSSTSALFADVNDPLPTFPPAVAIHGQILTAGAAPANIDGKPVFYDAGSIRVGSEIRPINSDGILAPQSSTSIPAAAPDIYGPPPDPPPVGSPAQTSLGLPDQPQTTTRTDAS</sequence>
<proteinExistence type="predicted"/>
<feature type="compositionally biased region" description="Low complexity" evidence="1">
    <location>
        <begin position="11"/>
        <end position="33"/>
    </location>
</feature>
<feature type="region of interest" description="Disordered" evidence="1">
    <location>
        <begin position="1"/>
        <end position="78"/>
    </location>
</feature>
<evidence type="ECO:0000256" key="1">
    <source>
        <dbReference type="SAM" id="MobiDB-lite"/>
    </source>
</evidence>
<evidence type="ECO:0000313" key="2">
    <source>
        <dbReference type="EMBL" id="KAL2058159.1"/>
    </source>
</evidence>
<feature type="compositionally biased region" description="Polar residues" evidence="1">
    <location>
        <begin position="208"/>
        <end position="226"/>
    </location>
</feature>
<gene>
    <name evidence="2" type="ORF">ABVK25_001777</name>
</gene>
<protein>
    <submittedName>
        <fullName evidence="2">Uncharacterized protein</fullName>
    </submittedName>
</protein>
<keyword evidence="3" id="KW-1185">Reference proteome</keyword>